<evidence type="ECO:0000256" key="5">
    <source>
        <dbReference type="ARBA" id="ARBA00023242"/>
    </source>
</evidence>
<feature type="compositionally biased region" description="Polar residues" evidence="8">
    <location>
        <begin position="236"/>
        <end position="246"/>
    </location>
</feature>
<dbReference type="InterPro" id="IPR001487">
    <property type="entry name" value="Bromodomain"/>
</dbReference>
<dbReference type="Proteomes" id="UP001059596">
    <property type="component" value="Unassembled WGS sequence"/>
</dbReference>
<evidence type="ECO:0000259" key="9">
    <source>
        <dbReference type="PROSITE" id="PS50014"/>
    </source>
</evidence>
<organism evidence="10 11">
    <name type="scientific">Drosophila gunungcola</name>
    <name type="common">fruit fly</name>
    <dbReference type="NCBI Taxonomy" id="103775"/>
    <lineage>
        <taxon>Eukaryota</taxon>
        <taxon>Metazoa</taxon>
        <taxon>Ecdysozoa</taxon>
        <taxon>Arthropoda</taxon>
        <taxon>Hexapoda</taxon>
        <taxon>Insecta</taxon>
        <taxon>Pterygota</taxon>
        <taxon>Neoptera</taxon>
        <taxon>Endopterygota</taxon>
        <taxon>Diptera</taxon>
        <taxon>Brachycera</taxon>
        <taxon>Muscomorpha</taxon>
        <taxon>Ephydroidea</taxon>
        <taxon>Drosophilidae</taxon>
        <taxon>Drosophila</taxon>
        <taxon>Sophophora</taxon>
    </lineage>
</organism>
<protein>
    <recommendedName>
        <fullName evidence="9">Bromo domain-containing protein</fullName>
    </recommendedName>
</protein>
<dbReference type="PROSITE" id="PS50014">
    <property type="entry name" value="BROMODOMAIN_2"/>
    <property type="match status" value="1"/>
</dbReference>
<evidence type="ECO:0000256" key="1">
    <source>
        <dbReference type="ARBA" id="ARBA00004123"/>
    </source>
</evidence>
<dbReference type="SUPFAM" id="SSF47370">
    <property type="entry name" value="Bromodomain"/>
    <property type="match status" value="1"/>
</dbReference>
<evidence type="ECO:0000256" key="7">
    <source>
        <dbReference type="SAM" id="Coils"/>
    </source>
</evidence>
<dbReference type="EMBL" id="JAMKOV010000002">
    <property type="protein sequence ID" value="KAI8042181.1"/>
    <property type="molecule type" value="Genomic_DNA"/>
</dbReference>
<reference evidence="10" key="1">
    <citation type="journal article" date="2023" name="Genome Biol. Evol.">
        <title>Long-read-based Genome Assembly of Drosophila gunungcola Reveals Fewer Chemosensory Genes in Flower-breeding Species.</title>
        <authorList>
            <person name="Negi A."/>
            <person name="Liao B.Y."/>
            <person name="Yeh S.D."/>
        </authorList>
    </citation>
    <scope>NUCLEOTIDE SEQUENCE</scope>
    <source>
        <strain evidence="10">Sukarami</strain>
    </source>
</reference>
<feature type="compositionally biased region" description="Basic residues" evidence="8">
    <location>
        <begin position="81"/>
        <end position="112"/>
    </location>
</feature>
<evidence type="ECO:0000313" key="11">
    <source>
        <dbReference type="Proteomes" id="UP001059596"/>
    </source>
</evidence>
<proteinExistence type="predicted"/>
<dbReference type="Pfam" id="PF00439">
    <property type="entry name" value="Bromodomain"/>
    <property type="match status" value="1"/>
</dbReference>
<feature type="coiled-coil region" evidence="7">
    <location>
        <begin position="650"/>
        <end position="710"/>
    </location>
</feature>
<feature type="domain" description="Bromo" evidence="9">
    <location>
        <begin position="293"/>
        <end position="363"/>
    </location>
</feature>
<dbReference type="Pfam" id="PF12024">
    <property type="entry name" value="DUF3512"/>
    <property type="match status" value="1"/>
</dbReference>
<feature type="compositionally biased region" description="Basic residues" evidence="8">
    <location>
        <begin position="1"/>
        <end position="12"/>
    </location>
</feature>
<dbReference type="InterPro" id="IPR021900">
    <property type="entry name" value="DUF3512"/>
</dbReference>
<feature type="compositionally biased region" description="Low complexity" evidence="8">
    <location>
        <begin position="202"/>
        <end position="221"/>
    </location>
</feature>
<dbReference type="GO" id="GO:0006357">
    <property type="term" value="P:regulation of transcription by RNA polymerase II"/>
    <property type="evidence" value="ECO:0007669"/>
    <property type="project" value="TreeGrafter"/>
</dbReference>
<comment type="caution">
    <text evidence="10">The sequence shown here is derived from an EMBL/GenBank/DDBJ whole genome shotgun (WGS) entry which is preliminary data.</text>
</comment>
<feature type="compositionally biased region" description="Basic and acidic residues" evidence="8">
    <location>
        <begin position="13"/>
        <end position="23"/>
    </location>
</feature>
<dbReference type="GO" id="GO:0005634">
    <property type="term" value="C:nucleus"/>
    <property type="evidence" value="ECO:0007669"/>
    <property type="project" value="UniProtKB-SubCell"/>
</dbReference>
<dbReference type="AlphaFoldDB" id="A0A9P9YSC6"/>
<dbReference type="CDD" id="cd05513">
    <property type="entry name" value="Bromo_brd7_like"/>
    <property type="match status" value="1"/>
</dbReference>
<dbReference type="PANTHER" id="PTHR22881">
    <property type="entry name" value="BROMODOMAIN CONTAINING PROTEIN"/>
    <property type="match status" value="1"/>
</dbReference>
<feature type="region of interest" description="Disordered" evidence="8">
    <location>
        <begin position="1"/>
        <end position="168"/>
    </location>
</feature>
<dbReference type="InterPro" id="IPR051831">
    <property type="entry name" value="Bromodomain_contain_prot"/>
</dbReference>
<name>A0A9P9YSC6_9MUSC</name>
<sequence>MGSSKKHKKNKSERREKYEEYSQHQDPAQLQRGLKLILKVGSNATPEYSANSPMVDGGPPTAAEAMMSPVPEELQENQVHRERHKKSKKKKKKKDREKKHKHHKEKRHRSRDRHRDVGSADEDMVPSADDAACSGFAPPSVAPPAVDPDSSQDGFSFMDDDQSQPLPESILFFAGITTDNSPSNCPVTKPIAPRKLDDILMGSSPNSSSLQSSSLGLVGSSPTKPLPDLLIPSPSTPGGASSQNALTPKALEAPKTPSSSSESGREPRSCVLKLKQQKSPLNKLLEHLLRFLEKRDPHQFFAWPVTDDMAPGYSSIISKPMDFSTMRQKIDDHEYAALTEFSDDFKLMCENAIKYNHVDTVYNKAAKRLLQVGMKHLQPENLMRSLKPLSGYMRELTAKELGFELSSNDMSRETHDSADEGASTGAEEPPTPAQLEEEERKRALRLENAPKTHFEPFVDDLTGEEILAQVQNAAQQAKQRVNAKKNAHKMGFLRQTKDGSTTLNLLTKEENEGPEKVVTIGDLVGKLQTGSTQLQVRQVDKRNAMKPVKPLSYGAFASFAPTFDSRFSTLSAEETQLVLRTYGDASSAEYAESILQFTKDSSYGTTIANGLLDILTNGEHSKSLDELYNMQLHSYEQSEIEKCFEQEEEIACRQETAEQIEQEYEKYKNTPVDFKRLQSLADLGIDMSFLDGMEAEMKNFELNRRMHEHLSQNLTLIEKLRVTQHDRLSQPLPNHLGLVQPAGQEEAQTAQQLTQQISDLAKKLPPSAIADPYALRKAMGMTYAGLPPPRPVSPRVQLPELLQQPVALPQLPPVAMEIDEADEQHGGGDLENELREFLESGSGLHSANPADDNSIVAQLLLN</sequence>
<keyword evidence="11" id="KW-1185">Reference proteome</keyword>
<dbReference type="SMART" id="SM00297">
    <property type="entry name" value="BROMO"/>
    <property type="match status" value="1"/>
</dbReference>
<keyword evidence="2" id="KW-0805">Transcription regulation</keyword>
<evidence type="ECO:0000313" key="10">
    <source>
        <dbReference type="EMBL" id="KAI8042181.1"/>
    </source>
</evidence>
<keyword evidence="7" id="KW-0175">Coiled coil</keyword>
<gene>
    <name evidence="10" type="ORF">M5D96_003483</name>
</gene>
<dbReference type="InterPro" id="IPR036427">
    <property type="entry name" value="Bromodomain-like_sf"/>
</dbReference>
<dbReference type="Gene3D" id="1.20.920.10">
    <property type="entry name" value="Bromodomain-like"/>
    <property type="match status" value="1"/>
</dbReference>
<dbReference type="OrthoDB" id="21648at2759"/>
<feature type="region of interest" description="Disordered" evidence="8">
    <location>
        <begin position="197"/>
        <end position="269"/>
    </location>
</feature>
<feature type="region of interest" description="Disordered" evidence="8">
    <location>
        <begin position="404"/>
        <end position="439"/>
    </location>
</feature>
<comment type="subcellular location">
    <subcellularLocation>
        <location evidence="1">Nucleus</location>
    </subcellularLocation>
</comment>
<dbReference type="PRINTS" id="PR00503">
    <property type="entry name" value="BROMODOMAIN"/>
</dbReference>
<evidence type="ECO:0000256" key="4">
    <source>
        <dbReference type="ARBA" id="ARBA00023163"/>
    </source>
</evidence>
<evidence type="ECO:0000256" key="3">
    <source>
        <dbReference type="ARBA" id="ARBA00023117"/>
    </source>
</evidence>
<feature type="compositionally biased region" description="Polar residues" evidence="8">
    <location>
        <begin position="42"/>
        <end position="52"/>
    </location>
</feature>
<evidence type="ECO:0000256" key="8">
    <source>
        <dbReference type="SAM" id="MobiDB-lite"/>
    </source>
</evidence>
<accession>A0A9P9YSC6</accession>
<dbReference type="PANTHER" id="PTHR22881:SF27">
    <property type="entry name" value="BROMODOMAIN CONTAINING 7_9"/>
    <property type="match status" value="1"/>
</dbReference>
<evidence type="ECO:0000256" key="6">
    <source>
        <dbReference type="PROSITE-ProRule" id="PRU00035"/>
    </source>
</evidence>
<keyword evidence="4" id="KW-0804">Transcription</keyword>
<evidence type="ECO:0000256" key="2">
    <source>
        <dbReference type="ARBA" id="ARBA00023015"/>
    </source>
</evidence>
<keyword evidence="5" id="KW-0539">Nucleus</keyword>
<keyword evidence="3 6" id="KW-0103">Bromodomain</keyword>